<dbReference type="Proteomes" id="UP000595460">
    <property type="component" value="Chromosome"/>
</dbReference>
<dbReference type="InterPro" id="IPR046817">
    <property type="entry name" value="MmeI_N"/>
</dbReference>
<dbReference type="RefSeq" id="WP_201662237.1">
    <property type="nucleotide sequence ID" value="NZ_CP068047.1"/>
</dbReference>
<accession>A0ABX7C1M1</accession>
<protein>
    <recommendedName>
        <fullName evidence="2">MmeI-like N-terminal domain-containing protein</fullName>
    </recommendedName>
</protein>
<keyword evidence="4" id="KW-1185">Reference proteome</keyword>
<proteinExistence type="predicted"/>
<evidence type="ECO:0000313" key="3">
    <source>
        <dbReference type="EMBL" id="QQR37637.1"/>
    </source>
</evidence>
<evidence type="ECO:0000256" key="1">
    <source>
        <dbReference type="SAM" id="MobiDB-lite"/>
    </source>
</evidence>
<gene>
    <name evidence="3" type="ORF">JI749_08550</name>
</gene>
<organism evidence="3 4">
    <name type="scientific">Devosia oryziradicis</name>
    <dbReference type="NCBI Taxonomy" id="2801335"/>
    <lineage>
        <taxon>Bacteria</taxon>
        <taxon>Pseudomonadati</taxon>
        <taxon>Pseudomonadota</taxon>
        <taxon>Alphaproteobacteria</taxon>
        <taxon>Hyphomicrobiales</taxon>
        <taxon>Devosiaceae</taxon>
        <taxon>Devosia</taxon>
    </lineage>
</organism>
<dbReference type="Pfam" id="PF20464">
    <property type="entry name" value="MmeI_N"/>
    <property type="match status" value="1"/>
</dbReference>
<sequence length="258" mass="29015">MTTLDDLIAEATASGGSERANYQLFVTGLCDVLGVPRPAMSQEANARNDYVFERSLDYRHPDGSTTKLYVDCYKRGSFVLEAKQSARRQAEDERQASLFGSEAQSRKLGHARRGSRGWDRVMRAAYTQAVDYTRHLPVEHGYPPFVILVDVGHVIELYADFSGQGKNYAQFPDAQGFRIEMDHLRDPAIQARLKAVWTFPHSLDPAKKSAEVTRDIAGRLSIISAWRAGSSRSQASQVPSLHNRRSWYVLTKERVEHG</sequence>
<evidence type="ECO:0000259" key="2">
    <source>
        <dbReference type="Pfam" id="PF20464"/>
    </source>
</evidence>
<evidence type="ECO:0000313" key="4">
    <source>
        <dbReference type="Proteomes" id="UP000595460"/>
    </source>
</evidence>
<feature type="domain" description="MmeI-like N-terminal" evidence="2">
    <location>
        <begin position="13"/>
        <end position="220"/>
    </location>
</feature>
<reference evidence="3 4" key="1">
    <citation type="submission" date="2021-01" db="EMBL/GenBank/DDBJ databases">
        <title>Genome seq and assembly of Devosia sp. G19.</title>
        <authorList>
            <person name="Chhetri G."/>
        </authorList>
    </citation>
    <scope>NUCLEOTIDE SEQUENCE [LARGE SCALE GENOMIC DNA]</scope>
    <source>
        <strain evidence="3 4">G19</strain>
    </source>
</reference>
<feature type="region of interest" description="Disordered" evidence="1">
    <location>
        <begin position="91"/>
        <end position="111"/>
    </location>
</feature>
<name>A0ABX7C1M1_9HYPH</name>
<dbReference type="EMBL" id="CP068047">
    <property type="protein sequence ID" value="QQR37637.1"/>
    <property type="molecule type" value="Genomic_DNA"/>
</dbReference>